<dbReference type="Proteomes" id="UP000249605">
    <property type="component" value="Chromosome"/>
</dbReference>
<accession>A0A2U9S8W8</accession>
<dbReference type="AlphaFoldDB" id="A0A2U9S8W8"/>
<name>A0A2U9S8W8_9PROT</name>
<dbReference type="RefSeq" id="WP_111066625.1">
    <property type="nucleotide sequence ID" value="NZ_CP029829.1"/>
</dbReference>
<sequence>MLNRIRSLFAGGDGGAEPGEDALQAAAAALMVEAARSDDTITQAERDRILAVTQRHFHLNEEEAQDLLSAAVFDTEDVSPYHRYVSIIMDRCPPDRRLWIIEMLWEVVYADGELNDLEASLLRRIGGLLHVSDIERGEARKRVLERLGLPDDAGLPVQGNPPPQPA</sequence>
<evidence type="ECO:0000313" key="3">
    <source>
        <dbReference type="Proteomes" id="UP000249605"/>
    </source>
</evidence>
<dbReference type="CDD" id="cd07313">
    <property type="entry name" value="terB_like_2"/>
    <property type="match status" value="1"/>
</dbReference>
<dbReference type="KEGG" id="azm:DM194_07385"/>
<dbReference type="Pfam" id="PF05099">
    <property type="entry name" value="TerB"/>
    <property type="match status" value="1"/>
</dbReference>
<dbReference type="OrthoDB" id="5402150at2"/>
<dbReference type="SUPFAM" id="SSF158682">
    <property type="entry name" value="TerB-like"/>
    <property type="match status" value="1"/>
</dbReference>
<gene>
    <name evidence="2" type="ORF">DM194_07385</name>
</gene>
<dbReference type="Gene3D" id="1.10.3680.10">
    <property type="entry name" value="TerB-like"/>
    <property type="match status" value="1"/>
</dbReference>
<proteinExistence type="predicted"/>
<reference evidence="2 3" key="1">
    <citation type="journal article" date="2019" name="Int. J. Syst. Evol. Microbiol.">
        <title>Azospirillum ramasamyi sp. nov., a novel diazotrophic bacterium isolated from fermented bovine products.</title>
        <authorList>
            <person name="Anandham R."/>
            <person name="Heo J."/>
            <person name="Krishnamoorthy R."/>
            <person name="SenthilKumar M."/>
            <person name="Gopal N.O."/>
            <person name="Kim S.J."/>
            <person name="Kwon S.W."/>
        </authorList>
    </citation>
    <scope>NUCLEOTIDE SEQUENCE [LARGE SCALE GENOMIC DNA]</scope>
    <source>
        <strain evidence="2 3">M2T2B2</strain>
    </source>
</reference>
<organism evidence="2 3">
    <name type="scientific">Azospirillum ramasamyi</name>
    <dbReference type="NCBI Taxonomy" id="682998"/>
    <lineage>
        <taxon>Bacteria</taxon>
        <taxon>Pseudomonadati</taxon>
        <taxon>Pseudomonadota</taxon>
        <taxon>Alphaproteobacteria</taxon>
        <taxon>Rhodospirillales</taxon>
        <taxon>Azospirillaceae</taxon>
        <taxon>Azospirillum</taxon>
    </lineage>
</organism>
<dbReference type="EMBL" id="CP029829">
    <property type="protein sequence ID" value="AWU94099.1"/>
    <property type="molecule type" value="Genomic_DNA"/>
</dbReference>
<evidence type="ECO:0000259" key="1">
    <source>
        <dbReference type="Pfam" id="PF05099"/>
    </source>
</evidence>
<evidence type="ECO:0000313" key="2">
    <source>
        <dbReference type="EMBL" id="AWU94099.1"/>
    </source>
</evidence>
<dbReference type="InterPro" id="IPR007791">
    <property type="entry name" value="DjlA_N"/>
</dbReference>
<protein>
    <submittedName>
        <fullName evidence="2">TerB family tellurite resistance protein</fullName>
    </submittedName>
</protein>
<feature type="domain" description="Co-chaperone DjlA N-terminal" evidence="1">
    <location>
        <begin position="25"/>
        <end position="140"/>
    </location>
</feature>
<keyword evidence="3" id="KW-1185">Reference proteome</keyword>
<dbReference type="InterPro" id="IPR029024">
    <property type="entry name" value="TerB-like"/>
</dbReference>